<feature type="transmembrane region" description="Helical" evidence="1">
    <location>
        <begin position="124"/>
        <end position="141"/>
    </location>
</feature>
<keyword evidence="1" id="KW-0812">Transmembrane</keyword>
<reference evidence="3" key="1">
    <citation type="journal article" date="2017" name="Proc. Natl. Acad. Sci. U.S.A.">
        <title>Simulation of Deepwater Horizon oil plume reveals substrate specialization within a complex community of hydrocarbon degraders.</title>
        <authorList>
            <person name="Hu P."/>
            <person name="Dubinsky E.A."/>
            <person name="Probst A.J."/>
            <person name="Wang J."/>
            <person name="Sieber C.M.K."/>
            <person name="Tom L.M."/>
            <person name="Gardinali P."/>
            <person name="Banfield J.F."/>
            <person name="Atlas R.M."/>
            <person name="Andersen G.L."/>
        </authorList>
    </citation>
    <scope>NUCLEOTIDE SEQUENCE [LARGE SCALE GENOMIC DNA]</scope>
</reference>
<keyword evidence="1" id="KW-0472">Membrane</keyword>
<name>A0A1Y5HYP0_OLEAN</name>
<dbReference type="Proteomes" id="UP000227088">
    <property type="component" value="Unassembled WGS sequence"/>
</dbReference>
<accession>A0A1Y5HYP0</accession>
<dbReference type="AlphaFoldDB" id="A0A1Y5HYP0"/>
<evidence type="ECO:0008006" key="4">
    <source>
        <dbReference type="Google" id="ProtNLM"/>
    </source>
</evidence>
<protein>
    <recommendedName>
        <fullName evidence="4">DUF1461 domain-containing protein</fullName>
    </recommendedName>
</protein>
<sequence>MISKKTIAVFNIRTFSLLLLGFILALYASWMVSASVGYGYSWWYGFYESKQHIAHYAPQNRHRQGFETTSVAEHKQFFQQIVDSVHDDGKGLEEIHYSYAGNEIPLLHSAEVIHLQDVANLINQIHYLALCLAVVFIWLCYRQLVCLKRDGNLIQGRSQLLIVTALAGIVLFVFLIFGAKAIFYQMHVLIFPPDHQWFFYYQDSLMSTMMKAPDLFAGIALQILLPGISLFALGVMLYRYAVKQFIKG</sequence>
<evidence type="ECO:0000256" key="1">
    <source>
        <dbReference type="SAM" id="Phobius"/>
    </source>
</evidence>
<evidence type="ECO:0000313" key="3">
    <source>
        <dbReference type="Proteomes" id="UP000227088"/>
    </source>
</evidence>
<feature type="transmembrane region" description="Helical" evidence="1">
    <location>
        <begin position="161"/>
        <end position="183"/>
    </location>
</feature>
<proteinExistence type="predicted"/>
<keyword evidence="1" id="KW-1133">Transmembrane helix</keyword>
<feature type="transmembrane region" description="Helical" evidence="1">
    <location>
        <begin position="215"/>
        <end position="238"/>
    </location>
</feature>
<organism evidence="2 3">
    <name type="scientific">Oleispira antarctica</name>
    <dbReference type="NCBI Taxonomy" id="188908"/>
    <lineage>
        <taxon>Bacteria</taxon>
        <taxon>Pseudomonadati</taxon>
        <taxon>Pseudomonadota</taxon>
        <taxon>Gammaproteobacteria</taxon>
        <taxon>Oceanospirillales</taxon>
        <taxon>Oceanospirillaceae</taxon>
        <taxon>Oleispira</taxon>
    </lineage>
</organism>
<gene>
    <name evidence="2" type="ORF">A9R00_08670</name>
</gene>
<dbReference type="EMBL" id="MABE01000494">
    <property type="protein sequence ID" value="OUS39935.1"/>
    <property type="molecule type" value="Genomic_DNA"/>
</dbReference>
<evidence type="ECO:0000313" key="2">
    <source>
        <dbReference type="EMBL" id="OUS39935.1"/>
    </source>
</evidence>
<dbReference type="Pfam" id="PF07314">
    <property type="entry name" value="Lit"/>
    <property type="match status" value="1"/>
</dbReference>
<comment type="caution">
    <text evidence="2">The sequence shown here is derived from an EMBL/GenBank/DDBJ whole genome shotgun (WGS) entry which is preliminary data.</text>
</comment>
<dbReference type="InterPro" id="IPR010178">
    <property type="entry name" value="Lit"/>
</dbReference>